<dbReference type="Gene3D" id="3.30.565.10">
    <property type="entry name" value="Histidine kinase-like ATPase, C-terminal domain"/>
    <property type="match status" value="1"/>
</dbReference>
<keyword evidence="1" id="KW-0812">Transmembrane</keyword>
<dbReference type="InterPro" id="IPR036890">
    <property type="entry name" value="HATPase_C_sf"/>
</dbReference>
<feature type="transmembrane region" description="Helical" evidence="1">
    <location>
        <begin position="86"/>
        <end position="105"/>
    </location>
</feature>
<reference evidence="2 3" key="1">
    <citation type="submission" date="2018-08" db="EMBL/GenBank/DDBJ databases">
        <title>A genome reference for cultivated species of the human gut microbiota.</title>
        <authorList>
            <person name="Zou Y."/>
            <person name="Xue W."/>
            <person name="Luo G."/>
        </authorList>
    </citation>
    <scope>NUCLEOTIDE SEQUENCE [LARGE SCALE GENOMIC DNA]</scope>
    <source>
        <strain evidence="2 3">AM32-2AC</strain>
    </source>
</reference>
<dbReference type="EMBL" id="QSIS01000001">
    <property type="protein sequence ID" value="RHD11038.1"/>
    <property type="molecule type" value="Genomic_DNA"/>
</dbReference>
<dbReference type="Proteomes" id="UP000284794">
    <property type="component" value="Unassembled WGS sequence"/>
</dbReference>
<keyword evidence="1" id="KW-0472">Membrane</keyword>
<feature type="transmembrane region" description="Helical" evidence="1">
    <location>
        <begin position="12"/>
        <end position="30"/>
    </location>
</feature>
<dbReference type="AlphaFoldDB" id="A0A414DIX6"/>
<protein>
    <submittedName>
        <fullName evidence="2">GHKL domain-containing protein</fullName>
    </submittedName>
</protein>
<feature type="transmembrane region" description="Helical" evidence="1">
    <location>
        <begin position="37"/>
        <end position="55"/>
    </location>
</feature>
<accession>A0A414DIX6</accession>
<feature type="transmembrane region" description="Helical" evidence="1">
    <location>
        <begin position="153"/>
        <end position="172"/>
    </location>
</feature>
<organism evidence="2 3">
    <name type="scientific">Lachnospira eligens</name>
    <dbReference type="NCBI Taxonomy" id="39485"/>
    <lineage>
        <taxon>Bacteria</taxon>
        <taxon>Bacillati</taxon>
        <taxon>Bacillota</taxon>
        <taxon>Clostridia</taxon>
        <taxon>Lachnospirales</taxon>
        <taxon>Lachnospiraceae</taxon>
        <taxon>Lachnospira</taxon>
    </lineage>
</organism>
<gene>
    <name evidence="2" type="ORF">DW811_01260</name>
</gene>
<name>A0A414DIX6_9FIRM</name>
<evidence type="ECO:0000313" key="3">
    <source>
        <dbReference type="Proteomes" id="UP000284794"/>
    </source>
</evidence>
<evidence type="ECO:0000256" key="1">
    <source>
        <dbReference type="SAM" id="Phobius"/>
    </source>
</evidence>
<feature type="transmembrane region" description="Helical" evidence="1">
    <location>
        <begin position="184"/>
        <end position="207"/>
    </location>
</feature>
<comment type="caution">
    <text evidence="2">The sequence shown here is derived from an EMBL/GenBank/DDBJ whole genome shotgun (WGS) entry which is preliminary data.</text>
</comment>
<keyword evidence="1" id="KW-1133">Transmembrane helix</keyword>
<proteinExistence type="predicted"/>
<feature type="transmembrane region" description="Helical" evidence="1">
    <location>
        <begin position="117"/>
        <end position="141"/>
    </location>
</feature>
<sequence>MTDIVSVLNLINYGFVLIFGIIVSFYFAGIQWEDNKCLFILTTVIFALFQALFYVLLGENVLYKCYPVLIHIPLILIIRYICHQNIYISFIAVMSAYLMCTPRKWFGTLAKYIFPEIPIISDVVTIVITIPLLIVVIKYISPYIIKLKEESKNIISMFFLLPLTYYILEYALTVYTNLLYTGKAVIIEFMDSFIVILYFFLSIVTLSMSNKKNTAERENIILSAAAAQAEKEISQLTDYQKQAAIYRHDLRHHMNFIQSCLAGNNTQQALEYINEINNNLDNTRITRYCSNEAINLILSSYINKAHDADISTQISVTATDFSSYRITDLCSLLANALENAINSCIKQHDNAAPKDNKRLITIKLFEKNNKICINIAIHTLRNPDSATRFL</sequence>
<evidence type="ECO:0000313" key="2">
    <source>
        <dbReference type="EMBL" id="RHD11038.1"/>
    </source>
</evidence>